<evidence type="ECO:0000313" key="2">
    <source>
        <dbReference type="Proteomes" id="UP000319596"/>
    </source>
</evidence>
<dbReference type="Proteomes" id="UP000319596">
    <property type="component" value="Segment"/>
</dbReference>
<evidence type="ECO:0000313" key="1">
    <source>
        <dbReference type="EMBL" id="QDK02661.1"/>
    </source>
</evidence>
<reference evidence="1 2" key="1">
    <citation type="submission" date="2019-06" db="EMBL/GenBank/DDBJ databases">
        <authorList>
            <person name="Burns M.A."/>
            <person name="Hill G.C."/>
            <person name="Wesley B.E."/>
            <person name="Womack T.V."/>
            <person name="Krukonis G.P."/>
            <person name="Delesalle V.A."/>
            <person name="Garlena R.A."/>
            <person name="Russell D.A."/>
            <person name="Pope W.H."/>
            <person name="Jacobs-Sera D."/>
            <person name="Hatfull G.F."/>
        </authorList>
    </citation>
    <scope>NUCLEOTIDE SEQUENCE [LARGE SCALE GENOMIC DNA]</scope>
</reference>
<dbReference type="GeneID" id="77924675"/>
<dbReference type="KEGG" id="vg:77924675"/>
<gene>
    <name evidence="1" type="primary">113</name>
    <name evidence="1" type="ORF">SEA_PHENDRIX_113</name>
</gene>
<dbReference type="RefSeq" id="YP_010649157.1">
    <property type="nucleotide sequence ID" value="NC_070764.1"/>
</dbReference>
<organism evidence="1 2">
    <name type="scientific">Gordonia phage Phendrix</name>
    <dbReference type="NCBI Taxonomy" id="2593335"/>
    <lineage>
        <taxon>Viruses</taxon>
        <taxon>Duplodnaviria</taxon>
        <taxon>Heunggongvirae</taxon>
        <taxon>Uroviricota</taxon>
        <taxon>Caudoviricetes</taxon>
        <taxon>Godonkavirus</taxon>
        <taxon>Godonkavirus phendrix</taxon>
    </lineage>
</organism>
<accession>A0A514U145</accession>
<keyword evidence="2" id="KW-1185">Reference proteome</keyword>
<protein>
    <submittedName>
        <fullName evidence="1">Uncharacterized protein</fullName>
    </submittedName>
</protein>
<sequence length="68" mass="7434">MSSDDYCCACYGCPDHAHECDRTEKERAAAIQAHEDLYMSMNDKDTACENCGLGGGWHTGDCVGSIQR</sequence>
<dbReference type="EMBL" id="MN096369">
    <property type="protein sequence ID" value="QDK02661.1"/>
    <property type="molecule type" value="Genomic_DNA"/>
</dbReference>
<name>A0A514U145_9CAUD</name>
<proteinExistence type="predicted"/>